<evidence type="ECO:0000313" key="8">
    <source>
        <dbReference type="Proteomes" id="UP001147782"/>
    </source>
</evidence>
<proteinExistence type="predicted"/>
<dbReference type="Pfam" id="PF07690">
    <property type="entry name" value="MFS_1"/>
    <property type="match status" value="1"/>
</dbReference>
<gene>
    <name evidence="7" type="ORF">N7496_005032</name>
</gene>
<feature type="transmembrane region" description="Helical" evidence="6">
    <location>
        <begin position="362"/>
        <end position="391"/>
    </location>
</feature>
<dbReference type="InterPro" id="IPR011701">
    <property type="entry name" value="MFS"/>
</dbReference>
<dbReference type="GO" id="GO:0022857">
    <property type="term" value="F:transmembrane transporter activity"/>
    <property type="evidence" value="ECO:0007669"/>
    <property type="project" value="InterPro"/>
</dbReference>
<feature type="transmembrane region" description="Helical" evidence="6">
    <location>
        <begin position="496"/>
        <end position="519"/>
    </location>
</feature>
<evidence type="ECO:0000256" key="1">
    <source>
        <dbReference type="ARBA" id="ARBA00004141"/>
    </source>
</evidence>
<dbReference type="AlphaFoldDB" id="A0A9W9SJT2"/>
<dbReference type="RefSeq" id="XP_056556486.1">
    <property type="nucleotide sequence ID" value="XM_056697961.1"/>
</dbReference>
<comment type="subcellular location">
    <subcellularLocation>
        <location evidence="1">Membrane</location>
        <topology evidence="1">Multi-pass membrane protein</topology>
    </subcellularLocation>
</comment>
<feature type="transmembrane region" description="Helical" evidence="6">
    <location>
        <begin position="100"/>
        <end position="117"/>
    </location>
</feature>
<feature type="transmembrane region" description="Helical" evidence="6">
    <location>
        <begin position="466"/>
        <end position="484"/>
    </location>
</feature>
<dbReference type="Proteomes" id="UP001147782">
    <property type="component" value="Unassembled WGS sequence"/>
</dbReference>
<dbReference type="SUPFAM" id="SSF103473">
    <property type="entry name" value="MFS general substrate transporter"/>
    <property type="match status" value="1"/>
</dbReference>
<keyword evidence="3 6" id="KW-1133">Transmembrane helix</keyword>
<keyword evidence="4 6" id="KW-0472">Membrane</keyword>
<dbReference type="GeneID" id="81437140"/>
<reference evidence="7" key="1">
    <citation type="submission" date="2022-11" db="EMBL/GenBank/DDBJ databases">
        <authorList>
            <person name="Petersen C."/>
        </authorList>
    </citation>
    <scope>NUCLEOTIDE SEQUENCE</scope>
    <source>
        <strain evidence="7">IBT 29864</strain>
    </source>
</reference>
<feature type="transmembrane region" description="Helical" evidence="6">
    <location>
        <begin position="149"/>
        <end position="172"/>
    </location>
</feature>
<dbReference type="PANTHER" id="PTHR23502:SF178">
    <property type="entry name" value="TRANSPORTER, PUTATIVE (AFU_ORTHOLOGUE AFUA_2G02040)-RELATED"/>
    <property type="match status" value="1"/>
</dbReference>
<evidence type="ECO:0008006" key="9">
    <source>
        <dbReference type="Google" id="ProtNLM"/>
    </source>
</evidence>
<dbReference type="InterPro" id="IPR036259">
    <property type="entry name" value="MFS_trans_sf"/>
</dbReference>
<evidence type="ECO:0000256" key="2">
    <source>
        <dbReference type="ARBA" id="ARBA00022692"/>
    </source>
</evidence>
<keyword evidence="8" id="KW-1185">Reference proteome</keyword>
<evidence type="ECO:0000256" key="3">
    <source>
        <dbReference type="ARBA" id="ARBA00022989"/>
    </source>
</evidence>
<comment type="caution">
    <text evidence="7">The sequence shown here is derived from an EMBL/GenBank/DDBJ whole genome shotgun (WGS) entry which is preliminary data.</text>
</comment>
<feature type="transmembrane region" description="Helical" evidence="6">
    <location>
        <begin position="184"/>
        <end position="205"/>
    </location>
</feature>
<dbReference type="Gene3D" id="1.20.1250.20">
    <property type="entry name" value="MFS general substrate transporter like domains"/>
    <property type="match status" value="1"/>
</dbReference>
<feature type="transmembrane region" description="Helical" evidence="6">
    <location>
        <begin position="211"/>
        <end position="233"/>
    </location>
</feature>
<feature type="region of interest" description="Disordered" evidence="5">
    <location>
        <begin position="249"/>
        <end position="279"/>
    </location>
</feature>
<feature type="transmembrane region" description="Helical" evidence="6">
    <location>
        <begin position="403"/>
        <end position="423"/>
    </location>
</feature>
<feature type="compositionally biased region" description="Polar residues" evidence="5">
    <location>
        <begin position="249"/>
        <end position="258"/>
    </location>
</feature>
<dbReference type="OrthoDB" id="5215911at2759"/>
<feature type="transmembrane region" description="Helical" evidence="6">
    <location>
        <begin position="429"/>
        <end position="454"/>
    </location>
</feature>
<sequence length="542" mass="60297">MASGDDLYLDVPGTVYLVDASRTLHDAAHAGNQDILLIPQPSASLADPLNWPRFKKLWSLFLISAYACVFSFGENNWGASWTLISEDTGVSLTNMNGGSALNYLLLGFFNIIWIPTAMKLGRKIVFIMSLVILLGGSVWGGFYHGTAQYYIMLAIQGIGTAAYQALIQLTIFDMFFTHERGRMVAIYIFFQQLGSILGLILGGYISDGIGWRWSSPIVAIACGVLILLFIFTFDDTMFPRYRFNQTSNPDPIHSSSQAEPKEQLAKETQNEPPISEIDSHGIGEDITPRSYKQQVALVHYFADDKTTWFQYFRRPFYLFAFPNIVLAGIQFAFGCTAGIVSFNTISEIMTDAPYNWSAGSTGLIFLAALVGNFLGMGVGSLSDWVVLVLARRNKGYKEPEMRIWAYIFPFCFAAVGYMTYGWAATYGDHWMSIAVGLCCLIAQQVSITTLATTYAMECFDGISGELVVVLAICSSLINFAISYSVQPFIDSTSYGWTFTCYGILVTLSVLMGVPMMIWGKSWRRKCKARYELFLAETRSSSR</sequence>
<evidence type="ECO:0000313" key="7">
    <source>
        <dbReference type="EMBL" id="KAJ5377623.1"/>
    </source>
</evidence>
<feature type="transmembrane region" description="Helical" evidence="6">
    <location>
        <begin position="124"/>
        <end position="143"/>
    </location>
</feature>
<protein>
    <recommendedName>
        <fullName evidence="9">Major facilitator superfamily (MFS) profile domain-containing protein</fullName>
    </recommendedName>
</protein>
<keyword evidence="2 6" id="KW-0812">Transmembrane</keyword>
<dbReference type="PANTHER" id="PTHR23502">
    <property type="entry name" value="MAJOR FACILITATOR SUPERFAMILY"/>
    <property type="match status" value="1"/>
</dbReference>
<organism evidence="7 8">
    <name type="scientific">Penicillium cataractarum</name>
    <dbReference type="NCBI Taxonomy" id="2100454"/>
    <lineage>
        <taxon>Eukaryota</taxon>
        <taxon>Fungi</taxon>
        <taxon>Dikarya</taxon>
        <taxon>Ascomycota</taxon>
        <taxon>Pezizomycotina</taxon>
        <taxon>Eurotiomycetes</taxon>
        <taxon>Eurotiomycetidae</taxon>
        <taxon>Eurotiales</taxon>
        <taxon>Aspergillaceae</taxon>
        <taxon>Penicillium</taxon>
    </lineage>
</organism>
<reference evidence="7" key="2">
    <citation type="journal article" date="2023" name="IMA Fungus">
        <title>Comparative genomic study of the Penicillium genus elucidates a diverse pangenome and 15 lateral gene transfer events.</title>
        <authorList>
            <person name="Petersen C."/>
            <person name="Sorensen T."/>
            <person name="Nielsen M.R."/>
            <person name="Sondergaard T.E."/>
            <person name="Sorensen J.L."/>
            <person name="Fitzpatrick D.A."/>
            <person name="Frisvad J.C."/>
            <person name="Nielsen K.L."/>
        </authorList>
    </citation>
    <scope>NUCLEOTIDE SEQUENCE</scope>
    <source>
        <strain evidence="7">IBT 29864</strain>
    </source>
</reference>
<dbReference type="EMBL" id="JAPZBS010000004">
    <property type="protein sequence ID" value="KAJ5377623.1"/>
    <property type="molecule type" value="Genomic_DNA"/>
</dbReference>
<accession>A0A9W9SJT2</accession>
<feature type="transmembrane region" description="Helical" evidence="6">
    <location>
        <begin position="57"/>
        <end position="73"/>
    </location>
</feature>
<feature type="transmembrane region" description="Helical" evidence="6">
    <location>
        <begin position="316"/>
        <end position="342"/>
    </location>
</feature>
<evidence type="ECO:0000256" key="6">
    <source>
        <dbReference type="SAM" id="Phobius"/>
    </source>
</evidence>
<evidence type="ECO:0000256" key="5">
    <source>
        <dbReference type="SAM" id="MobiDB-lite"/>
    </source>
</evidence>
<dbReference type="GO" id="GO:0005886">
    <property type="term" value="C:plasma membrane"/>
    <property type="evidence" value="ECO:0007669"/>
    <property type="project" value="TreeGrafter"/>
</dbReference>
<name>A0A9W9SJT2_9EURO</name>
<feature type="compositionally biased region" description="Basic and acidic residues" evidence="5">
    <location>
        <begin position="259"/>
        <end position="269"/>
    </location>
</feature>
<evidence type="ECO:0000256" key="4">
    <source>
        <dbReference type="ARBA" id="ARBA00023136"/>
    </source>
</evidence>